<dbReference type="RefSeq" id="WP_207868633.1">
    <property type="nucleotide sequence ID" value="NZ_CP062222.1"/>
</dbReference>
<dbReference type="KEGG" id="bgoe:IFJ75_13085"/>
<feature type="transmembrane region" description="Helical" evidence="1">
    <location>
        <begin position="17"/>
        <end position="39"/>
    </location>
</feature>
<keyword evidence="1" id="KW-0812">Transmembrane</keyword>
<protein>
    <submittedName>
        <fullName evidence="2">Uncharacterized protein</fullName>
    </submittedName>
</protein>
<feature type="transmembrane region" description="Helical" evidence="1">
    <location>
        <begin position="98"/>
        <end position="120"/>
    </location>
</feature>
<evidence type="ECO:0000313" key="2">
    <source>
        <dbReference type="EMBL" id="QTC90212.1"/>
    </source>
</evidence>
<feature type="transmembrane region" description="Helical" evidence="1">
    <location>
        <begin position="45"/>
        <end position="70"/>
    </location>
</feature>
<dbReference type="EMBL" id="CP062222">
    <property type="protein sequence ID" value="QTC90212.1"/>
    <property type="molecule type" value="Genomic_DNA"/>
</dbReference>
<name>A0A975BZW1_9CAUL</name>
<sequence>MMADNRKTTERTSRAKFVALVVLTGVGAAMLGGGIAWGLDKTGDAATAAGVIAGMGAAFMAAGGICAWVYRPNGPRWRVDPAEPGRRDRLQAQRARQLAIFPALSLLFLAQAFGALEHVVEGQHRWVDYVRLAVPVLYAWVTALMVMGWDGGSMKNRRFLEDELTQSLRARAMTLAFFVLMAGTTLSLGLGLWRAEIGVASLILALAAAGAVAGLRFAWLFREAGRDE</sequence>
<feature type="transmembrane region" description="Helical" evidence="1">
    <location>
        <begin position="172"/>
        <end position="193"/>
    </location>
</feature>
<organism evidence="2 3">
    <name type="scientific">Brevundimonas goettingensis</name>
    <dbReference type="NCBI Taxonomy" id="2774190"/>
    <lineage>
        <taxon>Bacteria</taxon>
        <taxon>Pseudomonadati</taxon>
        <taxon>Pseudomonadota</taxon>
        <taxon>Alphaproteobacteria</taxon>
        <taxon>Caulobacterales</taxon>
        <taxon>Caulobacteraceae</taxon>
        <taxon>Brevundimonas</taxon>
    </lineage>
</organism>
<keyword evidence="1" id="KW-0472">Membrane</keyword>
<reference evidence="2" key="1">
    <citation type="submission" date="2020-09" db="EMBL/GenBank/DDBJ databases">
        <title>Brevundimonas sp. LVF2 isolated from a puddle in Goettingen, Germany.</title>
        <authorList>
            <person name="Friedrich I."/>
            <person name="Klassen A."/>
            <person name="Hannes N."/>
            <person name="Schneider D."/>
            <person name="Hertel R."/>
            <person name="Daniel R."/>
        </authorList>
    </citation>
    <scope>NUCLEOTIDE SEQUENCE</scope>
    <source>
        <strain evidence="2">LVF2</strain>
    </source>
</reference>
<proteinExistence type="predicted"/>
<dbReference type="Proteomes" id="UP000663918">
    <property type="component" value="Chromosome"/>
</dbReference>
<dbReference type="AlphaFoldDB" id="A0A975BZW1"/>
<feature type="transmembrane region" description="Helical" evidence="1">
    <location>
        <begin position="199"/>
        <end position="221"/>
    </location>
</feature>
<evidence type="ECO:0000256" key="1">
    <source>
        <dbReference type="SAM" id="Phobius"/>
    </source>
</evidence>
<gene>
    <name evidence="2" type="ORF">IFJ75_13085</name>
</gene>
<feature type="transmembrane region" description="Helical" evidence="1">
    <location>
        <begin position="132"/>
        <end position="151"/>
    </location>
</feature>
<keyword evidence="3" id="KW-1185">Reference proteome</keyword>
<accession>A0A975BZW1</accession>
<keyword evidence="1" id="KW-1133">Transmembrane helix</keyword>
<evidence type="ECO:0000313" key="3">
    <source>
        <dbReference type="Proteomes" id="UP000663918"/>
    </source>
</evidence>